<dbReference type="STRING" id="210143.A0A1R3HH28"/>
<dbReference type="SMART" id="SM00256">
    <property type="entry name" value="FBOX"/>
    <property type="match status" value="1"/>
</dbReference>
<dbReference type="Pfam" id="PF24758">
    <property type="entry name" value="LRR_At5g56370"/>
    <property type="match status" value="1"/>
</dbReference>
<dbReference type="InterPro" id="IPR001810">
    <property type="entry name" value="F-box_dom"/>
</dbReference>
<dbReference type="SUPFAM" id="SSF52058">
    <property type="entry name" value="L domain-like"/>
    <property type="match status" value="1"/>
</dbReference>
<dbReference type="PANTHER" id="PTHR31900">
    <property type="entry name" value="F-BOX/RNI SUPERFAMILY PROTEIN-RELATED"/>
    <property type="match status" value="1"/>
</dbReference>
<dbReference type="OMA" id="CLFHDFK"/>
<evidence type="ECO:0000313" key="3">
    <source>
        <dbReference type="Proteomes" id="UP000188268"/>
    </source>
</evidence>
<dbReference type="InterPro" id="IPR036047">
    <property type="entry name" value="F-box-like_dom_sf"/>
</dbReference>
<evidence type="ECO:0000313" key="2">
    <source>
        <dbReference type="EMBL" id="OMO69624.1"/>
    </source>
</evidence>
<dbReference type="Proteomes" id="UP000188268">
    <property type="component" value="Unassembled WGS sequence"/>
</dbReference>
<dbReference type="Gene3D" id="3.80.10.10">
    <property type="entry name" value="Ribonuclease Inhibitor"/>
    <property type="match status" value="1"/>
</dbReference>
<protein>
    <recommendedName>
        <fullName evidence="1">F-box domain-containing protein</fullName>
    </recommendedName>
</protein>
<dbReference type="Pfam" id="PF08387">
    <property type="entry name" value="FBD"/>
    <property type="match status" value="1"/>
</dbReference>
<dbReference type="Gene3D" id="1.20.1280.50">
    <property type="match status" value="1"/>
</dbReference>
<dbReference type="Pfam" id="PF00646">
    <property type="entry name" value="F-box"/>
    <property type="match status" value="1"/>
</dbReference>
<dbReference type="AlphaFoldDB" id="A0A1R3HH28"/>
<sequence length="496" mass="57833">MEPIAPLLQRPKLSDDDPMDNRNKFSDLPEPIIHHIFSFLETIDVIRASAVATNWRFLWTRMPHLSFNGGGSWLEPSRQELTDVTVYERYKDLINWVLMTHDKSVSIQSFRLVCRNNDDDHSVYRWINILAQKHVRELHLQVTSQTETPFTLPRYLIASDSLEILGLELHQSVLTIPSHVGFSRLKSLKLMDTKLLDQVLFQNFISSCPLLEALSLRGCLFHDFKVLDISLRNLRKLVIDNGYCGDPFEEGLRECDLKIACPNLVQFTLWGPLAKNISWDKNPYSLQAAMIFSYSWEWDELDDVSLHEEFADHMLKILRGVCHAEVLTLQMSILEYIHPAVARPECFTTFYNLKELVLSILMLEGHLQSLIYLMKCAPNLQCLSVFIEEYESACDYILEIPDEAIECLTCHLKRVKLIDIGYYDDHDLELIRFFLKNGHVLEEMSIIWLKHLKQEFRRETTQEVMRFPRSSSNVTVTFSEPTQFGWNLSENYPKQI</sequence>
<feature type="domain" description="F-box" evidence="1">
    <location>
        <begin position="22"/>
        <end position="58"/>
    </location>
</feature>
<proteinExistence type="predicted"/>
<name>A0A1R3HH28_COCAP</name>
<accession>A0A1R3HH28</accession>
<dbReference type="Gramene" id="OMO69624">
    <property type="protein sequence ID" value="OMO69624"/>
    <property type="gene ID" value="CCACVL1_19369"/>
</dbReference>
<dbReference type="InterPro" id="IPR032675">
    <property type="entry name" value="LRR_dom_sf"/>
</dbReference>
<dbReference type="PANTHER" id="PTHR31900:SF30">
    <property type="entry name" value="SUPERFAMILY PROTEIN, PUTATIVE-RELATED"/>
    <property type="match status" value="1"/>
</dbReference>
<keyword evidence="3" id="KW-1185">Reference proteome</keyword>
<comment type="caution">
    <text evidence="2">The sequence shown here is derived from an EMBL/GenBank/DDBJ whole genome shotgun (WGS) entry which is preliminary data.</text>
</comment>
<dbReference type="PROSITE" id="PS50181">
    <property type="entry name" value="FBOX"/>
    <property type="match status" value="1"/>
</dbReference>
<dbReference type="InterPro" id="IPR050232">
    <property type="entry name" value="FBL13/AtMIF1-like"/>
</dbReference>
<organism evidence="2 3">
    <name type="scientific">Corchorus capsularis</name>
    <name type="common">Jute</name>
    <dbReference type="NCBI Taxonomy" id="210143"/>
    <lineage>
        <taxon>Eukaryota</taxon>
        <taxon>Viridiplantae</taxon>
        <taxon>Streptophyta</taxon>
        <taxon>Embryophyta</taxon>
        <taxon>Tracheophyta</taxon>
        <taxon>Spermatophyta</taxon>
        <taxon>Magnoliopsida</taxon>
        <taxon>eudicotyledons</taxon>
        <taxon>Gunneridae</taxon>
        <taxon>Pentapetalae</taxon>
        <taxon>rosids</taxon>
        <taxon>malvids</taxon>
        <taxon>Malvales</taxon>
        <taxon>Malvaceae</taxon>
        <taxon>Grewioideae</taxon>
        <taxon>Apeibeae</taxon>
        <taxon>Corchorus</taxon>
    </lineage>
</organism>
<dbReference type="InterPro" id="IPR055411">
    <property type="entry name" value="LRR_FXL15/At3g58940/PEG3-like"/>
</dbReference>
<gene>
    <name evidence="2" type="ORF">CCACVL1_19369</name>
</gene>
<reference evidence="2 3" key="1">
    <citation type="submission" date="2013-09" db="EMBL/GenBank/DDBJ databases">
        <title>Corchorus capsularis genome sequencing.</title>
        <authorList>
            <person name="Alam M."/>
            <person name="Haque M.S."/>
            <person name="Islam M.S."/>
            <person name="Emdad E.M."/>
            <person name="Islam M.M."/>
            <person name="Ahmed B."/>
            <person name="Halim A."/>
            <person name="Hossen Q.M.M."/>
            <person name="Hossain M.Z."/>
            <person name="Ahmed R."/>
            <person name="Khan M.M."/>
            <person name="Islam R."/>
            <person name="Rashid M.M."/>
            <person name="Khan S.A."/>
            <person name="Rahman M.S."/>
            <person name="Alam M."/>
        </authorList>
    </citation>
    <scope>NUCLEOTIDE SEQUENCE [LARGE SCALE GENOMIC DNA]</scope>
    <source>
        <strain evidence="3">cv. CVL-1</strain>
        <tissue evidence="2">Whole seedling</tissue>
    </source>
</reference>
<dbReference type="InterPro" id="IPR006566">
    <property type="entry name" value="FBD"/>
</dbReference>
<dbReference type="EMBL" id="AWWV01011987">
    <property type="protein sequence ID" value="OMO69624.1"/>
    <property type="molecule type" value="Genomic_DNA"/>
</dbReference>
<dbReference type="OrthoDB" id="960770at2759"/>
<dbReference type="SMART" id="SM00579">
    <property type="entry name" value="FBD"/>
    <property type="match status" value="1"/>
</dbReference>
<dbReference type="SUPFAM" id="SSF81383">
    <property type="entry name" value="F-box domain"/>
    <property type="match status" value="1"/>
</dbReference>
<evidence type="ECO:0000259" key="1">
    <source>
        <dbReference type="PROSITE" id="PS50181"/>
    </source>
</evidence>